<name>Q1YJY9_AURMS</name>
<evidence type="ECO:0000313" key="4">
    <source>
        <dbReference type="EMBL" id="EAS50733.1"/>
    </source>
</evidence>
<dbReference type="Gene3D" id="1.20.120.1760">
    <property type="match status" value="1"/>
</dbReference>
<evidence type="ECO:0000256" key="3">
    <source>
        <dbReference type="SAM" id="Phobius"/>
    </source>
</evidence>
<keyword evidence="3" id="KW-0812">Transmembrane</keyword>
<dbReference type="InterPro" id="IPR048254">
    <property type="entry name" value="CDP_ALCOHOL_P_TRANSF_CS"/>
</dbReference>
<dbReference type="InterPro" id="IPR000462">
    <property type="entry name" value="CDP-OH_P_trans"/>
</dbReference>
<organism evidence="4 5">
    <name type="scientific">Aurantimonas manganoxydans (strain ATCC BAA-1229 / DSM 21871 / SI85-9A1)</name>
    <dbReference type="NCBI Taxonomy" id="287752"/>
    <lineage>
        <taxon>Bacteria</taxon>
        <taxon>Pseudomonadati</taxon>
        <taxon>Pseudomonadota</taxon>
        <taxon>Alphaproteobacteria</taxon>
        <taxon>Hyphomicrobiales</taxon>
        <taxon>Aurantimonadaceae</taxon>
        <taxon>Aurantimonas</taxon>
    </lineage>
</organism>
<dbReference type="GO" id="GO:0016780">
    <property type="term" value="F:phosphotransferase activity, for other substituted phosphate groups"/>
    <property type="evidence" value="ECO:0007669"/>
    <property type="project" value="InterPro"/>
</dbReference>
<evidence type="ECO:0000256" key="2">
    <source>
        <dbReference type="RuleBase" id="RU003750"/>
    </source>
</evidence>
<keyword evidence="1 2" id="KW-0808">Transferase</keyword>
<feature type="transmembrane region" description="Helical" evidence="3">
    <location>
        <begin position="65"/>
        <end position="92"/>
    </location>
</feature>
<feature type="transmembrane region" description="Helical" evidence="3">
    <location>
        <begin position="141"/>
        <end position="164"/>
    </location>
</feature>
<keyword evidence="3" id="KW-0472">Membrane</keyword>
<dbReference type="GO" id="GO:0008654">
    <property type="term" value="P:phospholipid biosynthetic process"/>
    <property type="evidence" value="ECO:0007669"/>
    <property type="project" value="InterPro"/>
</dbReference>
<feature type="transmembrane region" description="Helical" evidence="3">
    <location>
        <begin position="112"/>
        <end position="135"/>
    </location>
</feature>
<comment type="caution">
    <text evidence="4">The sequence shown here is derived from an EMBL/GenBank/DDBJ whole genome shotgun (WGS) entry which is preliminary data.</text>
</comment>
<dbReference type="InterPro" id="IPR043130">
    <property type="entry name" value="CDP-OH_PTrfase_TM_dom"/>
</dbReference>
<protein>
    <submittedName>
        <fullName evidence="4">Putative phosphatidylglycerophosphate synthase</fullName>
    </submittedName>
</protein>
<comment type="similarity">
    <text evidence="2">Belongs to the CDP-alcohol phosphatidyltransferase class-I family.</text>
</comment>
<evidence type="ECO:0000256" key="1">
    <source>
        <dbReference type="ARBA" id="ARBA00022679"/>
    </source>
</evidence>
<dbReference type="PROSITE" id="PS00379">
    <property type="entry name" value="CDP_ALCOHOL_P_TRANSF"/>
    <property type="match status" value="1"/>
</dbReference>
<feature type="transmembrane region" description="Helical" evidence="3">
    <location>
        <begin position="180"/>
        <end position="199"/>
    </location>
</feature>
<keyword evidence="3" id="KW-1133">Transmembrane helix</keyword>
<sequence>MAPYPNGVSRRLRYRGAAGSGQRRVAAWTEIALLDGVLKRQIDPPIDWLAGGLARLKIGANTVTVAGLVLGLAAAAAIAFGALITGLVLILLSRLADGLDGAVARQTRPTDFGGYLDIVFDFLFYGSIPLAFAILDPQANALAAAILLMSFYANGASFLAYAVMAEKRGIRTVQRGTKSLYFTTGLAEASETLAVFVLFCLLPQHFALIACVFAAMTAWTFAWRVRLSFQAFG</sequence>
<reference evidence="4 5" key="1">
    <citation type="journal article" date="2008" name="Appl. Environ. Microbiol.">
        <title>Genomic insights into Mn(II) oxidation by the marine alphaproteobacterium Aurantimonas sp. strain SI85-9A1.</title>
        <authorList>
            <person name="Dick G.J."/>
            <person name="Podell S."/>
            <person name="Johnson H.A."/>
            <person name="Rivera-Espinoza Y."/>
            <person name="Bernier-Latmani R."/>
            <person name="McCarthy J.K."/>
            <person name="Torpey J.W."/>
            <person name="Clement B.G."/>
            <person name="Gaasterland T."/>
            <person name="Tebo B.M."/>
        </authorList>
    </citation>
    <scope>NUCLEOTIDE SEQUENCE [LARGE SCALE GENOMIC DNA]</scope>
    <source>
        <strain evidence="4 5">SI85-9A1</strain>
    </source>
</reference>
<dbReference type="Pfam" id="PF01066">
    <property type="entry name" value="CDP-OH_P_transf"/>
    <property type="match status" value="1"/>
</dbReference>
<evidence type="ECO:0000313" key="5">
    <source>
        <dbReference type="Proteomes" id="UP000000321"/>
    </source>
</evidence>
<accession>Q1YJY9</accession>
<dbReference type="BioCyc" id="AURANTIMONAS:SI859A1_00856-MONOMER"/>
<proteinExistence type="inferred from homology"/>
<feature type="transmembrane region" description="Helical" evidence="3">
    <location>
        <begin position="205"/>
        <end position="223"/>
    </location>
</feature>
<dbReference type="AlphaFoldDB" id="Q1YJY9"/>
<dbReference type="GO" id="GO:0016020">
    <property type="term" value="C:membrane"/>
    <property type="evidence" value="ECO:0007669"/>
    <property type="project" value="InterPro"/>
</dbReference>
<keyword evidence="5" id="KW-1185">Reference proteome</keyword>
<dbReference type="HOGENOM" id="CLU_080384_2_0_5"/>
<gene>
    <name evidence="4" type="ORF">SI859A1_00856</name>
</gene>
<dbReference type="Proteomes" id="UP000000321">
    <property type="component" value="Unassembled WGS sequence"/>
</dbReference>
<dbReference type="EMBL" id="AAPJ01000002">
    <property type="protein sequence ID" value="EAS50733.1"/>
    <property type="molecule type" value="Genomic_DNA"/>
</dbReference>